<dbReference type="Gene3D" id="2.60.120.620">
    <property type="entry name" value="q2cbj1_9rhob like domain"/>
    <property type="match status" value="2"/>
</dbReference>
<organism evidence="7 8">
    <name type="scientific">Apatococcus lobatus</name>
    <dbReference type="NCBI Taxonomy" id="904363"/>
    <lineage>
        <taxon>Eukaryota</taxon>
        <taxon>Viridiplantae</taxon>
        <taxon>Chlorophyta</taxon>
        <taxon>core chlorophytes</taxon>
        <taxon>Trebouxiophyceae</taxon>
        <taxon>Chlorellales</taxon>
        <taxon>Chlorellaceae</taxon>
        <taxon>Apatococcus</taxon>
    </lineage>
</organism>
<dbReference type="GO" id="GO:0008198">
    <property type="term" value="F:ferrous iron binding"/>
    <property type="evidence" value="ECO:0007669"/>
    <property type="project" value="TreeGrafter"/>
</dbReference>
<dbReference type="EMBL" id="JALJOS010000083">
    <property type="protein sequence ID" value="KAK9816267.1"/>
    <property type="molecule type" value="Genomic_DNA"/>
</dbReference>
<evidence type="ECO:0000313" key="8">
    <source>
        <dbReference type="Proteomes" id="UP001438707"/>
    </source>
</evidence>
<evidence type="ECO:0000259" key="6">
    <source>
        <dbReference type="SMART" id="SM00702"/>
    </source>
</evidence>
<comment type="cofactor">
    <cofactor evidence="1">
        <name>L-ascorbate</name>
        <dbReference type="ChEBI" id="CHEBI:38290"/>
    </cofactor>
</comment>
<dbReference type="InterPro" id="IPR051559">
    <property type="entry name" value="HIF_prolyl_hydroxylases"/>
</dbReference>
<dbReference type="PANTHER" id="PTHR12907">
    <property type="entry name" value="EGL NINE HOMOLOG-RELATED"/>
    <property type="match status" value="1"/>
</dbReference>
<gene>
    <name evidence="7" type="ORF">WJX74_008892</name>
</gene>
<feature type="compositionally biased region" description="Polar residues" evidence="5">
    <location>
        <begin position="342"/>
        <end position="357"/>
    </location>
</feature>
<dbReference type="GO" id="GO:0031543">
    <property type="term" value="F:peptidyl-proline dioxygenase activity"/>
    <property type="evidence" value="ECO:0007669"/>
    <property type="project" value="TreeGrafter"/>
</dbReference>
<evidence type="ECO:0000256" key="5">
    <source>
        <dbReference type="SAM" id="MobiDB-lite"/>
    </source>
</evidence>
<reference evidence="7 8" key="1">
    <citation type="journal article" date="2024" name="Nat. Commun.">
        <title>Phylogenomics reveals the evolutionary origins of lichenization in chlorophyte algae.</title>
        <authorList>
            <person name="Puginier C."/>
            <person name="Libourel C."/>
            <person name="Otte J."/>
            <person name="Skaloud P."/>
            <person name="Haon M."/>
            <person name="Grisel S."/>
            <person name="Petersen M."/>
            <person name="Berrin J.G."/>
            <person name="Delaux P.M."/>
            <person name="Dal Grande F."/>
            <person name="Keller J."/>
        </authorList>
    </citation>
    <scope>NUCLEOTIDE SEQUENCE [LARGE SCALE GENOMIC DNA]</scope>
    <source>
        <strain evidence="7 8">SAG 2145</strain>
    </source>
</reference>
<dbReference type="InterPro" id="IPR006620">
    <property type="entry name" value="Pro_4_hyd_alph"/>
</dbReference>
<keyword evidence="4" id="KW-0560">Oxidoreductase</keyword>
<keyword evidence="3" id="KW-0223">Dioxygenase</keyword>
<feature type="compositionally biased region" description="Polar residues" evidence="5">
    <location>
        <begin position="320"/>
        <end position="334"/>
    </location>
</feature>
<keyword evidence="8" id="KW-1185">Reference proteome</keyword>
<comment type="caution">
    <text evidence="7">The sequence shown here is derived from an EMBL/GenBank/DDBJ whole genome shotgun (WGS) entry which is preliminary data.</text>
</comment>
<feature type="domain" description="Prolyl 4-hydroxylase alpha subunit" evidence="6">
    <location>
        <begin position="136"/>
        <end position="470"/>
    </location>
</feature>
<dbReference type="AlphaFoldDB" id="A0AAW1Q7I5"/>
<dbReference type="PANTHER" id="PTHR12907:SF26">
    <property type="entry name" value="HIF PROLYL HYDROXYLASE, ISOFORM C"/>
    <property type="match status" value="1"/>
</dbReference>
<evidence type="ECO:0000256" key="4">
    <source>
        <dbReference type="ARBA" id="ARBA00023002"/>
    </source>
</evidence>
<accession>A0AAW1Q7I5</accession>
<feature type="region of interest" description="Disordered" evidence="5">
    <location>
        <begin position="165"/>
        <end position="184"/>
    </location>
</feature>
<feature type="region of interest" description="Disordered" evidence="5">
    <location>
        <begin position="316"/>
        <end position="413"/>
    </location>
</feature>
<evidence type="ECO:0000256" key="1">
    <source>
        <dbReference type="ARBA" id="ARBA00001961"/>
    </source>
</evidence>
<evidence type="ECO:0000313" key="7">
    <source>
        <dbReference type="EMBL" id="KAK9816267.1"/>
    </source>
</evidence>
<protein>
    <recommendedName>
        <fullName evidence="6">Prolyl 4-hydroxylase alpha subunit domain-containing protein</fullName>
    </recommendedName>
</protein>
<dbReference type="GO" id="GO:0031418">
    <property type="term" value="F:L-ascorbic acid binding"/>
    <property type="evidence" value="ECO:0007669"/>
    <property type="project" value="UniProtKB-KW"/>
</dbReference>
<dbReference type="GO" id="GO:0071456">
    <property type="term" value="P:cellular response to hypoxia"/>
    <property type="evidence" value="ECO:0007669"/>
    <property type="project" value="TreeGrafter"/>
</dbReference>
<name>A0AAW1Q7I5_9CHLO</name>
<feature type="region of interest" description="Disordered" evidence="5">
    <location>
        <begin position="1"/>
        <end position="41"/>
    </location>
</feature>
<keyword evidence="2" id="KW-0847">Vitamin C</keyword>
<dbReference type="SMART" id="SM00702">
    <property type="entry name" value="P4Hc"/>
    <property type="match status" value="1"/>
</dbReference>
<evidence type="ECO:0000256" key="2">
    <source>
        <dbReference type="ARBA" id="ARBA00022896"/>
    </source>
</evidence>
<sequence>MSVRLPAEPAEAPQLDARSVVSEDDVQADTRSVRSNSSTQATTASLASRIASLTVEGFEDSRRLPAAWECDETNLSEISQQSEQEEQVLEISEEDLLQELDRQEMPLQVCSRLFLPNGQAPLRRLTWEQADILHAQGVLILDGFISKDLAARMHNDTQILRRQGRLQIASRPSTSSGPSLSSIDRTARGDAISWLHPGRSPATVASFPAVLSAFQDLQDDLQEILHLRRRTAEYQLACYPANGSQYVKHRDALPDDGSDPTQRKVTGIVYGNPGWSEADGGMLRLWLPLPLPDTSQPPISLRNLPMSSLPQVQEIRSPLSPRTPTCTSAHTGSQHAGKHGHSTSGYESAGDTLSSRSEPLCSERPSWGPGRGGSSSITGSALDGFNDASTLPDSHYESSSSSSSGDPEDSAFRDLESTAEDGPLAHMSSSQTVLDIMPLAGRLVLFLSGAVDHAVLPSYAERTALTAWFS</sequence>
<evidence type="ECO:0000256" key="3">
    <source>
        <dbReference type="ARBA" id="ARBA00022964"/>
    </source>
</evidence>
<proteinExistence type="predicted"/>
<feature type="compositionally biased region" description="Low complexity" evidence="5">
    <location>
        <begin position="170"/>
        <end position="182"/>
    </location>
</feature>
<dbReference type="Proteomes" id="UP001438707">
    <property type="component" value="Unassembled WGS sequence"/>
</dbReference>